<evidence type="ECO:0000313" key="4">
    <source>
        <dbReference type="Proteomes" id="UP000280395"/>
    </source>
</evidence>
<dbReference type="Proteomes" id="UP000280395">
    <property type="component" value="Unassembled WGS sequence"/>
</dbReference>
<organism evidence="3 4">
    <name type="scientific">Pseudomonas syringae pv. avii</name>
    <dbReference type="NCBI Taxonomy" id="663959"/>
    <lineage>
        <taxon>Bacteria</taxon>
        <taxon>Pseudomonadati</taxon>
        <taxon>Pseudomonadota</taxon>
        <taxon>Gammaproteobacteria</taxon>
        <taxon>Pseudomonadales</taxon>
        <taxon>Pseudomonadaceae</taxon>
        <taxon>Pseudomonas</taxon>
        <taxon>Pseudomonas syringae</taxon>
    </lineage>
</organism>
<feature type="region of interest" description="Disordered" evidence="1">
    <location>
        <begin position="1"/>
        <end position="32"/>
    </location>
</feature>
<reference evidence="3 4" key="1">
    <citation type="submission" date="2018-08" db="EMBL/GenBank/DDBJ databases">
        <title>Recombination of ecologically and evolutionarily significant loci maintains genetic cohesion in the Pseudomonas syringae species complex.</title>
        <authorList>
            <person name="Dillon M."/>
            <person name="Thakur S."/>
            <person name="Almeida R.N.D."/>
            <person name="Weir B.S."/>
            <person name="Guttman D.S."/>
        </authorList>
    </citation>
    <scope>NUCLEOTIDE SEQUENCE [LARGE SCALE GENOMIC DNA]</scope>
    <source>
        <strain evidence="3 4">ICMP 14479</strain>
    </source>
</reference>
<evidence type="ECO:0000313" key="3">
    <source>
        <dbReference type="EMBL" id="RMU62376.1"/>
    </source>
</evidence>
<dbReference type="Pfam" id="PF20178">
    <property type="entry name" value="ToxA_N"/>
    <property type="match status" value="2"/>
</dbReference>
<feature type="domain" description="Dermonecrotic toxin N-terminal" evidence="2">
    <location>
        <begin position="784"/>
        <end position="1054"/>
    </location>
</feature>
<comment type="caution">
    <text evidence="3">The sequence shown here is derived from an EMBL/GenBank/DDBJ whole genome shotgun (WGS) entry which is preliminary data.</text>
</comment>
<feature type="compositionally biased region" description="Acidic residues" evidence="1">
    <location>
        <begin position="23"/>
        <end position="32"/>
    </location>
</feature>
<feature type="domain" description="Dermonecrotic toxin N-terminal" evidence="2">
    <location>
        <begin position="102"/>
        <end position="310"/>
    </location>
</feature>
<accession>A0A3M5VW71</accession>
<sequence length="1768" mass="198154">MHREENTMTLPPDQLGVTAPSSDPDDTLEEDAPPFFVDADLQALRTPLRERINAYPHPSRLINQIGLADARCRESTRALTRLIGRSPRILKVIRAQLQKAFEIDPDSLLFTEPMPPRLPQKVDTLTDRALLLLVRPSVPFNINQYTLLSVKGAPDRRLPYTPLEALRRVIALGLFERLGRAANEYWDALEYGSWLTRRERWIELHQALFADRAFIARQLNELSRAGLAMVQAVIDAPTAEARLRAGGQWADVRVGPLMWPGNPAVAIAGALHFYREGDPDDVPHVVYLPGVARNFYEYPSFVALACGVQALGRTRLHELWQCLPLSRRSVLLPPATFSSVSTVSRGVELMEDALASSAQALLEGQWANELACTVKSNHAHVFAAGTSQPLESAVVLARVERNRQQLIGGARLGPLREQLLKWDQQRRHAEIIFGSTAPGLAEYTVEHRIKRYEKGLVALLDPDDLSNDTPAYQAFVSLVSQLNAHAQTMDRWVQDAQQRLFEVAFWAERPGGKGTLRRGTLFLDAQTEALRCEVQLQHRLKLISTAHRDLIIEVLDQPLPSKRPDSQTRVLSIAIGNDPDAFYPLHNMWVVTTAAAVRVPRRQHAVVLCGFGAEGGVQGFPGLDALTRSIKASLESWDRSALWDYVEHDKRNDLRSHAARGTLAVRYVPINGKPALAAIKTLLGCYQRLHNSTEDITRIFNGVKDAQISRALLLAELQEQLKAPVSDAQSRAQANVELLRKTALQAKKLPAWLEHASRYQRKKFRRSQRFYLSSTFAFKTRLEDQLPGLETFARRALIDRLRLDGIPAQFDIDQPFIDMPDDVQGSYCGWTSGCAIGDRAIKLTPTLKRTTYSLLQLAQHNLDPLAPWTQWRLNRARYLQPEWKNQLNAAYLIRTISSLDVGGQYDALINQVFYPPGDTLHTLSKGRIPELLNRTLLAGTEQHLLLATQQGLTATAQSIFTTAMAARTPQDLLKNQHELQLHVLHLVGHTMQHDRYIAGLVIVRDLRSGHCVIYWPNASPALVLTEYCSLQQAQDALNRLGARPENTQMLARQIAPGWAFQAITHHPVRVDRLGAAVSYLDAIPAFAMVKGIWQAVEFVRSFGIKHLEPTVLPDEVEQVILEQIASEPEAWLAIVPTSHSDAQALLYDAPVLELKRQTQAASHSGKALDEYRTRRLGEQGETRRRRLIAFFSPLFGMFNDAYELLLVARRFHRYGDPHDAVDVGFMSAFMAADLLTNFIPGPKGRGSAVAKVTRPAPRALLARIHRMRMAVRGSLARVKVPVVTQLKVFDRFKIKAIADDAVALKGPGKKGIHVKKGELFLTDDTHHYPIYQRENEQVFRLKNTRQPGQDELILHIDQPGERLLGSGDPQPGPSSGVLNPWRVEVEALRDWFPPTMRSATQSTIVQSSTVATHWFDWRIRAQAIELSDSSIPGVLRVQSTPQGAFYNAIYIGARYDTPSAGSGIGYYRLLDTGDQAPLTDIAFITRDTQQVSLARTDIERWTSTAINDQPIPVSRTSAGEWQLHAPLFDRPLERYVGSAFPTLTNTSQALAVARLIELSGPPQLATASHLLNIRATLDKWLLAVNGRVGQTDDLLQMLRPNERRKEMVYIGYDGKAPGFTRVDFTPPHPLDPRLQFGVTPVRTQRLEAERSAVRAVLEQQGFAVQDLSLRRQGTTAGEFSHESVVTHRHSNKIYYVAYQWLETGRMTLRTKLTDKWIRFAIKLHPDSLLLKAVDSALQEQRLVRIVAGIQWATKGNLNPSVYFVKLAP</sequence>
<proteinExistence type="predicted"/>
<name>A0A3M5VW71_PSESX</name>
<protein>
    <recommendedName>
        <fullName evidence="2">Dermonecrotic toxin N-terminal domain-containing protein</fullName>
    </recommendedName>
</protein>
<gene>
    <name evidence="3" type="ORF">ALP29_01461</name>
</gene>
<dbReference type="EMBL" id="RBUA01000351">
    <property type="protein sequence ID" value="RMU62376.1"/>
    <property type="molecule type" value="Genomic_DNA"/>
</dbReference>
<dbReference type="InterPro" id="IPR046673">
    <property type="entry name" value="ToxA_N"/>
</dbReference>
<evidence type="ECO:0000256" key="1">
    <source>
        <dbReference type="SAM" id="MobiDB-lite"/>
    </source>
</evidence>
<evidence type="ECO:0000259" key="2">
    <source>
        <dbReference type="Pfam" id="PF20178"/>
    </source>
</evidence>